<evidence type="ECO:0000256" key="4">
    <source>
        <dbReference type="ARBA" id="ARBA00023040"/>
    </source>
</evidence>
<evidence type="ECO:0000256" key="1">
    <source>
        <dbReference type="ARBA" id="ARBA00004141"/>
    </source>
</evidence>
<feature type="transmembrane region" description="Helical" evidence="8">
    <location>
        <begin position="75"/>
        <end position="93"/>
    </location>
</feature>
<dbReference type="PANTHER" id="PTHR24235">
    <property type="entry name" value="NEUROPEPTIDE Y RECEPTOR"/>
    <property type="match status" value="1"/>
</dbReference>
<feature type="transmembrane region" description="Helical" evidence="8">
    <location>
        <begin position="114"/>
        <end position="137"/>
    </location>
</feature>
<dbReference type="Proteomes" id="UP000046393">
    <property type="component" value="Unplaced"/>
</dbReference>
<dbReference type="PROSITE" id="PS50262">
    <property type="entry name" value="G_PROTEIN_RECEP_F1_2"/>
    <property type="match status" value="1"/>
</dbReference>
<reference evidence="11" key="1">
    <citation type="submission" date="2017-02" db="UniProtKB">
        <authorList>
            <consortium name="WormBaseParasite"/>
        </authorList>
    </citation>
    <scope>IDENTIFICATION</scope>
</reference>
<evidence type="ECO:0000256" key="3">
    <source>
        <dbReference type="ARBA" id="ARBA00022989"/>
    </source>
</evidence>
<evidence type="ECO:0000259" key="9">
    <source>
        <dbReference type="PROSITE" id="PS50262"/>
    </source>
</evidence>
<dbReference type="GO" id="GO:0042923">
    <property type="term" value="F:neuropeptide binding"/>
    <property type="evidence" value="ECO:0007669"/>
    <property type="project" value="TreeGrafter"/>
</dbReference>
<evidence type="ECO:0000256" key="6">
    <source>
        <dbReference type="ARBA" id="ARBA00023170"/>
    </source>
</evidence>
<organism evidence="10 11">
    <name type="scientific">Syphacia muris</name>
    <dbReference type="NCBI Taxonomy" id="451379"/>
    <lineage>
        <taxon>Eukaryota</taxon>
        <taxon>Metazoa</taxon>
        <taxon>Ecdysozoa</taxon>
        <taxon>Nematoda</taxon>
        <taxon>Chromadorea</taxon>
        <taxon>Rhabditida</taxon>
        <taxon>Spirurina</taxon>
        <taxon>Oxyuridomorpha</taxon>
        <taxon>Oxyuroidea</taxon>
        <taxon>Oxyuridae</taxon>
        <taxon>Syphacia</taxon>
    </lineage>
</organism>
<dbReference type="PRINTS" id="PR00237">
    <property type="entry name" value="GPCRRHODOPSN"/>
</dbReference>
<keyword evidence="2 8" id="KW-0812">Transmembrane</keyword>
<dbReference type="STRING" id="451379.A0A0N5AXP5"/>
<dbReference type="InterPro" id="IPR017452">
    <property type="entry name" value="GPCR_Rhodpsn_7TM"/>
</dbReference>
<feature type="transmembrane region" description="Helical" evidence="8">
    <location>
        <begin position="264"/>
        <end position="288"/>
    </location>
</feature>
<dbReference type="GO" id="GO:0008188">
    <property type="term" value="F:neuropeptide receptor activity"/>
    <property type="evidence" value="ECO:0007669"/>
    <property type="project" value="TreeGrafter"/>
</dbReference>
<dbReference type="GO" id="GO:0005886">
    <property type="term" value="C:plasma membrane"/>
    <property type="evidence" value="ECO:0007669"/>
    <property type="project" value="TreeGrafter"/>
</dbReference>
<proteinExistence type="predicted"/>
<dbReference type="Pfam" id="PF00001">
    <property type="entry name" value="7tm_1"/>
    <property type="match status" value="1"/>
</dbReference>
<keyword evidence="7" id="KW-0807">Transducer</keyword>
<protein>
    <submittedName>
        <fullName evidence="11">G_PROTEIN_RECEP_F1_2 domain-containing protein</fullName>
    </submittedName>
</protein>
<evidence type="ECO:0000256" key="8">
    <source>
        <dbReference type="SAM" id="Phobius"/>
    </source>
</evidence>
<feature type="transmembrane region" description="Helical" evidence="8">
    <location>
        <begin position="224"/>
        <end position="244"/>
    </location>
</feature>
<comment type="subcellular location">
    <subcellularLocation>
        <location evidence="1">Membrane</location>
        <topology evidence="1">Multi-pass membrane protein</topology>
    </subcellularLocation>
</comment>
<evidence type="ECO:0000256" key="7">
    <source>
        <dbReference type="ARBA" id="ARBA00023224"/>
    </source>
</evidence>
<sequence>LLTYAIIFVVGLLGNFGVLIKVIRHQSHRSPQNFFLLNLIVTDILLCLAAIPTTPLYGLTRNWNYGIIVCRSVNFINSLAVFVSSWCLASIALDKYLHIIKPTRATMGYKSAALITLMIWSACSLINVPFVMSYQIIDGASMNFSTPLCETFCEEVNWGIIFPRRLYGAAVVILQFVVPLIIISFCYARILRKVSNDMIIKNEKYSDCLTAEQRLCAVSRKNRVYYILISMVVTFVASWTPLTLVNAAKDFQFDGDFLNSQPYFIPICAHVFAMTSIIINPLLFFWLTRRAQKTKLSRISSFGFNSIMSRVSFLCRYTSIRNFEKPFR</sequence>
<dbReference type="WBParaSite" id="SMUV_0000972401-mRNA-1">
    <property type="protein sequence ID" value="SMUV_0000972401-mRNA-1"/>
    <property type="gene ID" value="SMUV_0000972401"/>
</dbReference>
<dbReference type="AlphaFoldDB" id="A0A0N5AXP5"/>
<evidence type="ECO:0000313" key="11">
    <source>
        <dbReference type="WBParaSite" id="SMUV_0000972401-mRNA-1"/>
    </source>
</evidence>
<keyword evidence="10" id="KW-1185">Reference proteome</keyword>
<dbReference type="Gene3D" id="1.20.1070.10">
    <property type="entry name" value="Rhodopsin 7-helix transmembrane proteins"/>
    <property type="match status" value="1"/>
</dbReference>
<keyword evidence="3 8" id="KW-1133">Transmembrane helix</keyword>
<keyword evidence="4" id="KW-0297">G-protein coupled receptor</keyword>
<accession>A0A0N5AXP5</accession>
<dbReference type="PANTHER" id="PTHR24235:SF2">
    <property type="entry name" value="G-PROTEIN COUPLED RECEPTORS FAMILY 1 PROFILE DOMAIN-CONTAINING PROTEIN"/>
    <property type="match status" value="1"/>
</dbReference>
<keyword evidence="6" id="KW-0675">Receptor</keyword>
<evidence type="ECO:0000256" key="2">
    <source>
        <dbReference type="ARBA" id="ARBA00022692"/>
    </source>
</evidence>
<dbReference type="SUPFAM" id="SSF81321">
    <property type="entry name" value="Family A G protein-coupled receptor-like"/>
    <property type="match status" value="1"/>
</dbReference>
<dbReference type="GO" id="GO:0043005">
    <property type="term" value="C:neuron projection"/>
    <property type="evidence" value="ECO:0007669"/>
    <property type="project" value="TreeGrafter"/>
</dbReference>
<dbReference type="InterPro" id="IPR000276">
    <property type="entry name" value="GPCR_Rhodpsn"/>
</dbReference>
<evidence type="ECO:0000256" key="5">
    <source>
        <dbReference type="ARBA" id="ARBA00023136"/>
    </source>
</evidence>
<keyword evidence="5 8" id="KW-0472">Membrane</keyword>
<feature type="transmembrane region" description="Helical" evidence="8">
    <location>
        <begin position="6"/>
        <end position="23"/>
    </location>
</feature>
<feature type="transmembrane region" description="Helical" evidence="8">
    <location>
        <begin position="35"/>
        <end position="55"/>
    </location>
</feature>
<name>A0A0N5AXP5_9BILA</name>
<feature type="transmembrane region" description="Helical" evidence="8">
    <location>
        <begin position="166"/>
        <end position="188"/>
    </location>
</feature>
<evidence type="ECO:0000313" key="10">
    <source>
        <dbReference type="Proteomes" id="UP000046393"/>
    </source>
</evidence>
<feature type="domain" description="G-protein coupled receptors family 1 profile" evidence="9">
    <location>
        <begin position="14"/>
        <end position="284"/>
    </location>
</feature>